<dbReference type="Gene3D" id="3.90.79.10">
    <property type="entry name" value="Nucleoside Triphosphate Pyrophosphohydrolase"/>
    <property type="match status" value="1"/>
</dbReference>
<dbReference type="EMBL" id="JACHDB010000001">
    <property type="protein sequence ID" value="MBB5433683.1"/>
    <property type="molecule type" value="Genomic_DNA"/>
</dbReference>
<name>A0A7W8QPU2_9ACTN</name>
<comment type="cofactor">
    <cofactor evidence="1">
        <name>Mg(2+)</name>
        <dbReference type="ChEBI" id="CHEBI:18420"/>
    </cofactor>
</comment>
<dbReference type="GO" id="GO:0016787">
    <property type="term" value="F:hydrolase activity"/>
    <property type="evidence" value="ECO:0007669"/>
    <property type="project" value="UniProtKB-KW"/>
</dbReference>
<dbReference type="PANTHER" id="PTHR43046">
    <property type="entry name" value="GDP-MANNOSE MANNOSYL HYDROLASE"/>
    <property type="match status" value="1"/>
</dbReference>
<dbReference type="InterPro" id="IPR000086">
    <property type="entry name" value="NUDIX_hydrolase_dom"/>
</dbReference>
<organism evidence="4 5">
    <name type="scientific">Nocardiopsis composta</name>
    <dbReference type="NCBI Taxonomy" id="157465"/>
    <lineage>
        <taxon>Bacteria</taxon>
        <taxon>Bacillati</taxon>
        <taxon>Actinomycetota</taxon>
        <taxon>Actinomycetes</taxon>
        <taxon>Streptosporangiales</taxon>
        <taxon>Nocardiopsidaceae</taxon>
        <taxon>Nocardiopsis</taxon>
    </lineage>
</organism>
<sequence>MSRGDGDGWVTLPDGSERWGIYGAAGVLLNTPGSDGETPHVLLQHRAAWTHQGDTWGMPGGALDSGESSVDGALREFGEEVAGDLGPIDVSAVHRAARGTWHYDTVLARSRTMRPFANKNAESREIRWVPVDRVGELPLLPAFGEIWPLLRGALSARLDLVVDADAVLARSGGSGEEAVAELRDALAGLAGAGVPGDVLPDHLALPPLHLWFPRVHLVTDADVEPAPGVTIARGTASADAAGAARSPGGRAVLAVTDRAGRAGTAPPEWLLEKAGLEPLVHCA</sequence>
<evidence type="ECO:0000256" key="2">
    <source>
        <dbReference type="ARBA" id="ARBA00022801"/>
    </source>
</evidence>
<dbReference type="Pfam" id="PF00293">
    <property type="entry name" value="NUDIX"/>
    <property type="match status" value="1"/>
</dbReference>
<dbReference type="SUPFAM" id="SSF55811">
    <property type="entry name" value="Nudix"/>
    <property type="match status" value="1"/>
</dbReference>
<feature type="domain" description="Nudix hydrolase" evidence="3">
    <location>
        <begin position="20"/>
        <end position="154"/>
    </location>
</feature>
<dbReference type="CDD" id="cd18877">
    <property type="entry name" value="NUDIX_Hydrolase"/>
    <property type="match status" value="1"/>
</dbReference>
<dbReference type="InterPro" id="IPR015797">
    <property type="entry name" value="NUDIX_hydrolase-like_dom_sf"/>
</dbReference>
<evidence type="ECO:0000256" key="1">
    <source>
        <dbReference type="ARBA" id="ARBA00001946"/>
    </source>
</evidence>
<accession>A0A7W8QPU2</accession>
<evidence type="ECO:0000313" key="5">
    <source>
        <dbReference type="Proteomes" id="UP000572635"/>
    </source>
</evidence>
<keyword evidence="5" id="KW-1185">Reference proteome</keyword>
<gene>
    <name evidence="4" type="ORF">HDA36_003767</name>
</gene>
<proteinExistence type="predicted"/>
<keyword evidence="2" id="KW-0378">Hydrolase</keyword>
<protein>
    <submittedName>
        <fullName evidence="4">8-oxo-dGTP pyrophosphatase MutT (NUDIX family)</fullName>
    </submittedName>
</protein>
<comment type="caution">
    <text evidence="4">The sequence shown here is derived from an EMBL/GenBank/DDBJ whole genome shotgun (WGS) entry which is preliminary data.</text>
</comment>
<evidence type="ECO:0000313" key="4">
    <source>
        <dbReference type="EMBL" id="MBB5433683.1"/>
    </source>
</evidence>
<evidence type="ECO:0000259" key="3">
    <source>
        <dbReference type="PROSITE" id="PS51462"/>
    </source>
</evidence>
<dbReference type="PANTHER" id="PTHR43046:SF2">
    <property type="entry name" value="8-OXO-DGTP DIPHOSPHATASE-RELATED"/>
    <property type="match status" value="1"/>
</dbReference>
<dbReference type="Proteomes" id="UP000572635">
    <property type="component" value="Unassembled WGS sequence"/>
</dbReference>
<dbReference type="PROSITE" id="PS51462">
    <property type="entry name" value="NUDIX"/>
    <property type="match status" value="1"/>
</dbReference>
<reference evidence="4 5" key="1">
    <citation type="submission" date="2020-08" db="EMBL/GenBank/DDBJ databases">
        <title>Sequencing the genomes of 1000 actinobacteria strains.</title>
        <authorList>
            <person name="Klenk H.-P."/>
        </authorList>
    </citation>
    <scope>NUCLEOTIDE SEQUENCE [LARGE SCALE GENOMIC DNA]</scope>
    <source>
        <strain evidence="4 5">DSM 44551</strain>
    </source>
</reference>
<dbReference type="RefSeq" id="WP_312893706.1">
    <property type="nucleotide sequence ID" value="NZ_BAAAJD010000075.1"/>
</dbReference>
<dbReference type="AlphaFoldDB" id="A0A7W8QPU2"/>